<sequence length="88" mass="10240">MQTFFTDLLRKYVFFLGRASRTEFWLSFLVFCILYFFIGVIDVAGITYGSDEYSQLQSKEDLGLGIRDLNQHGGFRVQVRPTSSILWL</sequence>
<proteinExistence type="predicted"/>
<protein>
    <recommendedName>
        <fullName evidence="3">DUF805 domain-containing protein</fullName>
    </recommendedName>
</protein>
<accession>A0A382HUH8</accession>
<feature type="transmembrane region" description="Helical" evidence="1">
    <location>
        <begin position="24"/>
        <end position="49"/>
    </location>
</feature>
<evidence type="ECO:0000313" key="2">
    <source>
        <dbReference type="EMBL" id="SVB90273.1"/>
    </source>
</evidence>
<reference evidence="2" key="1">
    <citation type="submission" date="2018-05" db="EMBL/GenBank/DDBJ databases">
        <authorList>
            <person name="Lanie J.A."/>
            <person name="Ng W.-L."/>
            <person name="Kazmierczak K.M."/>
            <person name="Andrzejewski T.M."/>
            <person name="Davidsen T.M."/>
            <person name="Wayne K.J."/>
            <person name="Tettelin H."/>
            <person name="Glass J.I."/>
            <person name="Rusch D."/>
            <person name="Podicherti R."/>
            <person name="Tsui H.-C.T."/>
            <person name="Winkler M.E."/>
        </authorList>
    </citation>
    <scope>NUCLEOTIDE SEQUENCE</scope>
</reference>
<feature type="non-terminal residue" evidence="2">
    <location>
        <position position="88"/>
    </location>
</feature>
<evidence type="ECO:0000256" key="1">
    <source>
        <dbReference type="SAM" id="Phobius"/>
    </source>
</evidence>
<dbReference type="AlphaFoldDB" id="A0A382HUH8"/>
<organism evidence="2">
    <name type="scientific">marine metagenome</name>
    <dbReference type="NCBI Taxonomy" id="408172"/>
    <lineage>
        <taxon>unclassified sequences</taxon>
        <taxon>metagenomes</taxon>
        <taxon>ecological metagenomes</taxon>
    </lineage>
</organism>
<keyword evidence="1" id="KW-0812">Transmembrane</keyword>
<dbReference type="EMBL" id="UINC01063056">
    <property type="protein sequence ID" value="SVB90273.1"/>
    <property type="molecule type" value="Genomic_DNA"/>
</dbReference>
<keyword evidence="1" id="KW-0472">Membrane</keyword>
<gene>
    <name evidence="2" type="ORF">METZ01_LOCUS243127</name>
</gene>
<name>A0A382HUH8_9ZZZZ</name>
<keyword evidence="1" id="KW-1133">Transmembrane helix</keyword>
<evidence type="ECO:0008006" key="3">
    <source>
        <dbReference type="Google" id="ProtNLM"/>
    </source>
</evidence>